<dbReference type="PROSITE" id="PS50883">
    <property type="entry name" value="EAL"/>
    <property type="match status" value="1"/>
</dbReference>
<dbReference type="InterPro" id="IPR046335">
    <property type="entry name" value="LacI/GalR-like_sensor"/>
</dbReference>
<accession>A0A511YY55</accession>
<dbReference type="Pfam" id="PF08447">
    <property type="entry name" value="PAS_3"/>
    <property type="match status" value="1"/>
</dbReference>
<comment type="caution">
    <text evidence="7">The sequence shown here is derived from an EMBL/GenBank/DDBJ whole genome shotgun (WGS) entry which is preliminary data.</text>
</comment>
<sequence length="1115" mass="120810">MIHIGVLSPVTGGFYFGEVLAGVVRAVSAAGGRVTLVQTLEAGRAAEQFSSAANVLTPAGWANLDGFVAISWAATERYLRTLHETGKPLVLVSNDVQLDVDTVVIDNDSSVRQAVTHLVAHGHRKILFVGNLGQTDMAERYAAYRATLAEHGLPHRHVSAVDHVELGGESAAPGVLAAMDDGYTAAFCVTDRVALGVMAAVRAAGKRVPEDLALVGFDNVEAGWTSEPPLSTVQQDFSAQGVFAAELLLDALRGTTTEHRRHTVPTTFVPRESCGCRRGDRRLGDGVAHAGSQGAREAAAVLTVLLAHLDLDPSDGRARIGLADVDVHALDTLIRTTIDGLETRREPPENRRAFVETFVRLAARHARELAEQGLDAAEVIQHCTIGVCEGLMASRTGEALRRVDRLTESLSQQYDVGLALLGELESEPAELGWLDLVPASAGCLGLWEGPPEDGLLRIQGVYDPTGSLDHLRGQLCRYEEFPPRAVTEVPPKASTGADEEVAYVVPVRGPTGDHGMLCVVGPIDSEFGSGRATHNHWAALLGAALRERRLLESVRRSEERYAAAAEAAKDGLWEYDTTSRELYLSDRCRDLLGADVTVDDWLDRVHPDDRLRLHETTVAAVAQAGRAVEVEFRIAPPGTVARWLAMRALLVDGDDGHQRIVGSLSDVDGRKQLEEQLRQAALYDTVTGLPNRRLFLERLTWAIEQSHRREDAGFAVVFLDLDGFKLINDSLGHLMGDQLLETIGDRLREGLRSVDTAARFGGDEFAVLLDGLHPEDVLTIVERIQRRIAAPVLLGDHEVAVTASVGIASSETGYDSAEDVLRDADIAMYHAKEAERGTASVFDPVMHLRATGRLRAQSELRTALAEEQFVVHYQPVVALDGGALTQMEALVRWNHPDRGILLPADFLPVMAETGTIVVLGQWLIDTVCAQIAQWQQEYAGPVTVAVNLSHREFWATQLLSTVTTALEQHGIGPESLILEITESVIMSDPDAARQIMSDLHAVGIRMHIDDFGTGQSSLHALRAFPVDALKIDQSFIHQIDIDHQTTELVRIIVGMGRTLGLEVVAEGVETTAQADRLRTMGCATAQGWLFAAAVPGEEAGRMLGRPLGPRVPTQR</sequence>
<dbReference type="InterPro" id="IPR029787">
    <property type="entry name" value="Nucleotide_cyclase"/>
</dbReference>
<dbReference type="Pfam" id="PF00563">
    <property type="entry name" value="EAL"/>
    <property type="match status" value="1"/>
</dbReference>
<dbReference type="Gene3D" id="3.40.50.2300">
    <property type="match status" value="2"/>
</dbReference>
<dbReference type="Gene3D" id="3.30.450.20">
    <property type="entry name" value="PAS domain"/>
    <property type="match status" value="1"/>
</dbReference>
<dbReference type="InterPro" id="IPR000700">
    <property type="entry name" value="PAS-assoc_C"/>
</dbReference>
<evidence type="ECO:0000259" key="4">
    <source>
        <dbReference type="PROSITE" id="PS50113"/>
    </source>
</evidence>
<dbReference type="NCBIfam" id="TIGR00229">
    <property type="entry name" value="sensory_box"/>
    <property type="match status" value="1"/>
</dbReference>
<name>A0A511YY55_9CELL</name>
<keyword evidence="3" id="KW-0804">Transcription</keyword>
<proteinExistence type="predicted"/>
<organism evidence="7 8">
    <name type="scientific">Actinotalea fermentans</name>
    <dbReference type="NCBI Taxonomy" id="43671"/>
    <lineage>
        <taxon>Bacteria</taxon>
        <taxon>Bacillati</taxon>
        <taxon>Actinomycetota</taxon>
        <taxon>Actinomycetes</taxon>
        <taxon>Micrococcales</taxon>
        <taxon>Cellulomonadaceae</taxon>
        <taxon>Actinotalea</taxon>
    </lineage>
</organism>
<dbReference type="CDD" id="cd01948">
    <property type="entry name" value="EAL"/>
    <property type="match status" value="1"/>
</dbReference>
<dbReference type="SUPFAM" id="SSF55073">
    <property type="entry name" value="Nucleotide cyclase"/>
    <property type="match status" value="1"/>
</dbReference>
<dbReference type="EMBL" id="BJYK01000005">
    <property type="protein sequence ID" value="GEN80144.1"/>
    <property type="molecule type" value="Genomic_DNA"/>
</dbReference>
<dbReference type="Gene3D" id="3.30.70.270">
    <property type="match status" value="1"/>
</dbReference>
<evidence type="ECO:0008006" key="9">
    <source>
        <dbReference type="Google" id="ProtNLM"/>
    </source>
</evidence>
<feature type="domain" description="EAL" evidence="5">
    <location>
        <begin position="853"/>
        <end position="1107"/>
    </location>
</feature>
<dbReference type="InterPro" id="IPR013655">
    <property type="entry name" value="PAS_fold_3"/>
</dbReference>
<dbReference type="InterPro" id="IPR035965">
    <property type="entry name" value="PAS-like_dom_sf"/>
</dbReference>
<feature type="domain" description="PAC" evidence="4">
    <location>
        <begin position="628"/>
        <end position="679"/>
    </location>
</feature>
<dbReference type="SUPFAM" id="SSF141868">
    <property type="entry name" value="EAL domain-like"/>
    <property type="match status" value="1"/>
</dbReference>
<dbReference type="PROSITE" id="PS50113">
    <property type="entry name" value="PAC"/>
    <property type="match status" value="1"/>
</dbReference>
<dbReference type="Gene3D" id="3.20.20.450">
    <property type="entry name" value="EAL domain"/>
    <property type="match status" value="1"/>
</dbReference>
<dbReference type="AlphaFoldDB" id="A0A511YY55"/>
<evidence type="ECO:0000259" key="5">
    <source>
        <dbReference type="PROSITE" id="PS50883"/>
    </source>
</evidence>
<dbReference type="FunFam" id="3.30.70.270:FF:000001">
    <property type="entry name" value="Diguanylate cyclase domain protein"/>
    <property type="match status" value="1"/>
</dbReference>
<protein>
    <recommendedName>
        <fullName evidence="9">GGDEF domain-containing protein</fullName>
    </recommendedName>
</protein>
<dbReference type="PROSITE" id="PS50887">
    <property type="entry name" value="GGDEF"/>
    <property type="match status" value="1"/>
</dbReference>
<dbReference type="InterPro" id="IPR043128">
    <property type="entry name" value="Rev_trsase/Diguanyl_cyclase"/>
</dbReference>
<dbReference type="RefSeq" id="WP_186814517.1">
    <property type="nucleotide sequence ID" value="NZ_BJYK01000005.1"/>
</dbReference>
<reference evidence="7 8" key="1">
    <citation type="submission" date="2019-07" db="EMBL/GenBank/DDBJ databases">
        <title>Whole genome shotgun sequence of Actinotalea fermentans NBRC 105374.</title>
        <authorList>
            <person name="Hosoyama A."/>
            <person name="Uohara A."/>
            <person name="Ohji S."/>
            <person name="Ichikawa N."/>
        </authorList>
    </citation>
    <scope>NUCLEOTIDE SEQUENCE [LARGE SCALE GENOMIC DNA]</scope>
    <source>
        <strain evidence="7 8">NBRC 105374</strain>
    </source>
</reference>
<dbReference type="InterPro" id="IPR000014">
    <property type="entry name" value="PAS"/>
</dbReference>
<evidence type="ECO:0000313" key="8">
    <source>
        <dbReference type="Proteomes" id="UP000321484"/>
    </source>
</evidence>
<evidence type="ECO:0000256" key="1">
    <source>
        <dbReference type="ARBA" id="ARBA00023015"/>
    </source>
</evidence>
<dbReference type="InterPro" id="IPR052155">
    <property type="entry name" value="Biofilm_reg_signaling"/>
</dbReference>
<keyword evidence="8" id="KW-1185">Reference proteome</keyword>
<dbReference type="SMART" id="SM00091">
    <property type="entry name" value="PAS"/>
    <property type="match status" value="1"/>
</dbReference>
<dbReference type="InterPro" id="IPR028082">
    <property type="entry name" value="Peripla_BP_I"/>
</dbReference>
<evidence type="ECO:0000256" key="3">
    <source>
        <dbReference type="ARBA" id="ARBA00023163"/>
    </source>
</evidence>
<dbReference type="SMART" id="SM00267">
    <property type="entry name" value="GGDEF"/>
    <property type="match status" value="1"/>
</dbReference>
<dbReference type="Pfam" id="PF13377">
    <property type="entry name" value="Peripla_BP_3"/>
    <property type="match status" value="1"/>
</dbReference>
<keyword evidence="2" id="KW-0238">DNA-binding</keyword>
<dbReference type="SMART" id="SM00052">
    <property type="entry name" value="EAL"/>
    <property type="match status" value="1"/>
</dbReference>
<dbReference type="CDD" id="cd00130">
    <property type="entry name" value="PAS"/>
    <property type="match status" value="1"/>
</dbReference>
<dbReference type="PANTHER" id="PTHR44757">
    <property type="entry name" value="DIGUANYLATE CYCLASE DGCP"/>
    <property type="match status" value="1"/>
</dbReference>
<evidence type="ECO:0000259" key="6">
    <source>
        <dbReference type="PROSITE" id="PS50887"/>
    </source>
</evidence>
<evidence type="ECO:0000256" key="2">
    <source>
        <dbReference type="ARBA" id="ARBA00023125"/>
    </source>
</evidence>
<feature type="domain" description="GGDEF" evidence="6">
    <location>
        <begin position="712"/>
        <end position="844"/>
    </location>
</feature>
<dbReference type="InterPro" id="IPR000160">
    <property type="entry name" value="GGDEF_dom"/>
</dbReference>
<keyword evidence="1" id="KW-0805">Transcription regulation</keyword>
<dbReference type="SUPFAM" id="SSF53822">
    <property type="entry name" value="Periplasmic binding protein-like I"/>
    <property type="match status" value="1"/>
</dbReference>
<dbReference type="GO" id="GO:0003677">
    <property type="term" value="F:DNA binding"/>
    <property type="evidence" value="ECO:0007669"/>
    <property type="project" value="UniProtKB-KW"/>
</dbReference>
<dbReference type="SUPFAM" id="SSF55785">
    <property type="entry name" value="PYP-like sensor domain (PAS domain)"/>
    <property type="match status" value="1"/>
</dbReference>
<dbReference type="InterPro" id="IPR035919">
    <property type="entry name" value="EAL_sf"/>
</dbReference>
<dbReference type="Proteomes" id="UP000321484">
    <property type="component" value="Unassembled WGS sequence"/>
</dbReference>
<dbReference type="CDD" id="cd06267">
    <property type="entry name" value="PBP1_LacI_sugar_binding-like"/>
    <property type="match status" value="1"/>
</dbReference>
<dbReference type="Pfam" id="PF00990">
    <property type="entry name" value="GGDEF"/>
    <property type="match status" value="1"/>
</dbReference>
<dbReference type="NCBIfam" id="TIGR00254">
    <property type="entry name" value="GGDEF"/>
    <property type="match status" value="1"/>
</dbReference>
<dbReference type="PANTHER" id="PTHR44757:SF2">
    <property type="entry name" value="BIOFILM ARCHITECTURE MAINTENANCE PROTEIN MBAA"/>
    <property type="match status" value="1"/>
</dbReference>
<dbReference type="CDD" id="cd01949">
    <property type="entry name" value="GGDEF"/>
    <property type="match status" value="1"/>
</dbReference>
<gene>
    <name evidence="7" type="ORF">AFE02nite_18780</name>
</gene>
<evidence type="ECO:0000313" key="7">
    <source>
        <dbReference type="EMBL" id="GEN80144.1"/>
    </source>
</evidence>
<dbReference type="InterPro" id="IPR001633">
    <property type="entry name" value="EAL_dom"/>
</dbReference>